<evidence type="ECO:0000313" key="3">
    <source>
        <dbReference type="Proteomes" id="UP001207408"/>
    </source>
</evidence>
<dbReference type="Proteomes" id="UP001207408">
    <property type="component" value="Unassembled WGS sequence"/>
</dbReference>
<dbReference type="RefSeq" id="WP_301198635.1">
    <property type="nucleotide sequence ID" value="NZ_JAPDPI010000009.1"/>
</dbReference>
<dbReference type="EMBL" id="JAPDPI010000009">
    <property type="protein sequence ID" value="MCW3805291.1"/>
    <property type="molecule type" value="Genomic_DNA"/>
</dbReference>
<dbReference type="PANTHER" id="PTHR42783:SF3">
    <property type="entry name" value="GLUTAMATE SYNTHASE [NADPH] SMALL CHAIN-RELATED"/>
    <property type="match status" value="1"/>
</dbReference>
<gene>
    <name evidence="2" type="ORF">OM074_06605</name>
</gene>
<evidence type="ECO:0000313" key="2">
    <source>
        <dbReference type="EMBL" id="MCW3805291.1"/>
    </source>
</evidence>
<feature type="domain" description="4Fe-4S ferredoxin-type" evidence="1">
    <location>
        <begin position="791"/>
        <end position="822"/>
    </location>
</feature>
<evidence type="ECO:0000259" key="1">
    <source>
        <dbReference type="PROSITE" id="PS51379"/>
    </source>
</evidence>
<dbReference type="SUPFAM" id="SSF53706">
    <property type="entry name" value="Formate dehydrogenase/DMSO reductase, domains 1-3"/>
    <property type="match status" value="1"/>
</dbReference>
<feature type="domain" description="4Fe-4S ferredoxin-type" evidence="1">
    <location>
        <begin position="733"/>
        <end position="763"/>
    </location>
</feature>
<dbReference type="AlphaFoldDB" id="A0AAE3MD82"/>
<dbReference type="Gene3D" id="3.30.2070.10">
    <property type="entry name" value="Formate dehydrogenase/DMSO reductase"/>
    <property type="match status" value="1"/>
</dbReference>
<proteinExistence type="predicted"/>
<name>A0AAE3MD82_9BACT</name>
<dbReference type="Pfam" id="PF12797">
    <property type="entry name" value="Fer4_2"/>
    <property type="match status" value="1"/>
</dbReference>
<dbReference type="Pfam" id="PF13247">
    <property type="entry name" value="Fer4_11"/>
    <property type="match status" value="1"/>
</dbReference>
<comment type="caution">
    <text evidence="2">The sequence shown here is derived from an EMBL/GenBank/DDBJ whole genome shotgun (WGS) entry which is preliminary data.</text>
</comment>
<dbReference type="CDD" id="cd10551">
    <property type="entry name" value="PsrB"/>
    <property type="match status" value="1"/>
</dbReference>
<accession>A0AAE3MD82</accession>
<dbReference type="PANTHER" id="PTHR42783">
    <property type="entry name" value="GLUTAMATE SYNTHASE [NADPH] SMALL CHAIN"/>
    <property type="match status" value="1"/>
</dbReference>
<protein>
    <submittedName>
        <fullName evidence="2">Fe-S-cluster-containing hydrogenase</fullName>
    </submittedName>
</protein>
<dbReference type="PROSITE" id="PS51379">
    <property type="entry name" value="4FE4S_FER_2"/>
    <property type="match status" value="2"/>
</dbReference>
<dbReference type="InterPro" id="IPR017896">
    <property type="entry name" value="4Fe4S_Fe-S-bd"/>
</dbReference>
<organism evidence="2 3">
    <name type="scientific">Plebeiibacterium marinum</name>
    <dbReference type="NCBI Taxonomy" id="2992111"/>
    <lineage>
        <taxon>Bacteria</taxon>
        <taxon>Pseudomonadati</taxon>
        <taxon>Bacteroidota</taxon>
        <taxon>Bacteroidia</taxon>
        <taxon>Marinilabiliales</taxon>
        <taxon>Marinilabiliaceae</taxon>
        <taxon>Plebeiibacterium</taxon>
    </lineage>
</organism>
<dbReference type="SUPFAM" id="SSF54862">
    <property type="entry name" value="4Fe-4S ferredoxins"/>
    <property type="match status" value="1"/>
</dbReference>
<dbReference type="Gene3D" id="3.30.70.20">
    <property type="match status" value="2"/>
</dbReference>
<reference evidence="2" key="1">
    <citation type="submission" date="2022-10" db="EMBL/GenBank/DDBJ databases">
        <authorList>
            <person name="Yu W.X."/>
        </authorList>
    </citation>
    <scope>NUCLEOTIDE SEQUENCE</scope>
    <source>
        <strain evidence="2">D04</strain>
    </source>
</reference>
<sequence>MKYWKSLEEYNNAEEKDNAHSPTEKRVKSVLKSDRRDFLKLFGFGVASAAVMASCERPVKKAIPLLIQPEEIRPGVSSFYASTYYNGGEAVPVLVKVRDGRPIKIEGNEQCQLTNGGTSAQVQASLLNLYDESRPKNPTFNGVEISWSDANRAIIEKLDSIPDEKDIIFLTHTIISPSIKLVIDKLAKKYPNIKVVILDSVSYSGLREAYREIVGVSAIPFYRFDKAKTIVSFGADFLGTWITPTAYTNQYVQNRKLQHSQQLSKHIQYESVLSLSGSNADDRYVIKPSEQHKYIRSLFNRIAELTNNPVLPRAGFEKEVENTAQLLVKSKSESLVVASSNNKDVQLVVFGINQMLGSMGTTISLDNELKLYQGRDTDIFSFAKNCEEGAVGAVVCYDSNPAYNLPSSINFKELIKDIKLTINITSQNDETNPFCQFVLPLNHYLESWNDYEVASGMYSLSQPTIHPIFNSKDIHQILLPWVGEQVKTHDFIKDYWISNIIDNQALENSFVTSWKRVLSNGVFYSEKKNNLKNKLLDTDLILNSVDESGGELEFQAYHSVALGDGKLANNPWLQELPDPVSKICWDNYFSVAPSLAQKNRWKQGDVIEIKGVRLPVCIQPGQHEDVIAAALGYGRTMLTPDPETIGKNVKHLLNNSSTGICYYASISNVKTTGITYELATTQMHHNMEGRALIRETSFNEYLKDAASGNEMHEIVEHHHTSLYKKHEFKGHHWAMFIDLNSCTGCNACVVACSAENNVPVVGRDEVRRSHEMHWLRIDRYYTQSPNDPSKISVVRQPVMCQHCDNAPCENVCPVAATNHSSEGINQMAYNRCIGTRYCNNNCPYKVRRFNWYDYTGADSIPFNRKDATGMTSDLKRLVLNPDVTVRAKGVIEKCSFCIQRIQEKKLEAKKLASHLKDGDIQTACQQACPAKAIIFGDINDPKSEVSQLIKDPRAYHLLEELHTLPSVGYLTKVRNVESHNSIKPKYKNHS</sequence>
<dbReference type="CDD" id="cd02784">
    <property type="entry name" value="MopB_CT_PHLH"/>
    <property type="match status" value="1"/>
</dbReference>
<keyword evidence="3" id="KW-1185">Reference proteome</keyword>
<dbReference type="Gene3D" id="3.40.50.740">
    <property type="match status" value="1"/>
</dbReference>